<evidence type="ECO:0000313" key="2">
    <source>
        <dbReference type="EMBL" id="MDA7026322.1"/>
    </source>
</evidence>
<gene>
    <name evidence="2" type="ORF">PJ311_06790</name>
</gene>
<evidence type="ECO:0000313" key="3">
    <source>
        <dbReference type="Proteomes" id="UP001211894"/>
    </source>
</evidence>
<organism evidence="2 3">
    <name type="scientific">Bacillus changyiensis</name>
    <dbReference type="NCBI Taxonomy" id="3004103"/>
    <lineage>
        <taxon>Bacteria</taxon>
        <taxon>Bacillati</taxon>
        <taxon>Bacillota</taxon>
        <taxon>Bacilli</taxon>
        <taxon>Bacillales</taxon>
        <taxon>Bacillaceae</taxon>
        <taxon>Bacillus</taxon>
    </lineage>
</organism>
<reference evidence="2 3" key="1">
    <citation type="submission" date="2023-01" db="EMBL/GenBank/DDBJ databases">
        <title>Bacillus changyiensis sp. nov., isolated from a coastal deposit.</title>
        <authorList>
            <person name="Xiao G."/>
            <person name="Lai Q."/>
            <person name="Hu Z."/>
            <person name="Shao Z."/>
        </authorList>
    </citation>
    <scope>NUCLEOTIDE SEQUENCE [LARGE SCALE GENOMIC DNA]</scope>
    <source>
        <strain evidence="2 3">CLL-7-23</strain>
    </source>
</reference>
<dbReference type="Proteomes" id="UP001211894">
    <property type="component" value="Unassembled WGS sequence"/>
</dbReference>
<comment type="caution">
    <text evidence="2">The sequence shown here is derived from an EMBL/GenBank/DDBJ whole genome shotgun (WGS) entry which is preliminary data.</text>
</comment>
<proteinExistence type="predicted"/>
<keyword evidence="1" id="KW-0812">Transmembrane</keyword>
<feature type="transmembrane region" description="Helical" evidence="1">
    <location>
        <begin position="24"/>
        <end position="42"/>
    </location>
</feature>
<evidence type="ECO:0000256" key="1">
    <source>
        <dbReference type="SAM" id="Phobius"/>
    </source>
</evidence>
<sequence length="106" mass="12121">MNDVSEQLSFFAALYQVDQNPEAGMWQLYVTIFILSAIVYKLGFAKRLPLLKNVIIYFFLALGCTLLTFFGVFLPVGEGLVVAILILAIYKIRLWRSKKEQQIKKA</sequence>
<keyword evidence="1" id="KW-0472">Membrane</keyword>
<dbReference type="EMBL" id="JAQKAB010000003">
    <property type="protein sequence ID" value="MDA7026322.1"/>
    <property type="molecule type" value="Genomic_DNA"/>
</dbReference>
<keyword evidence="1" id="KW-1133">Transmembrane helix</keyword>
<feature type="transmembrane region" description="Helical" evidence="1">
    <location>
        <begin position="79"/>
        <end position="95"/>
    </location>
</feature>
<dbReference type="RefSeq" id="WP_271340146.1">
    <property type="nucleotide sequence ID" value="NZ_JAQKAB010000003.1"/>
</dbReference>
<dbReference type="InterPro" id="IPR025620">
    <property type="entry name" value="YlaH"/>
</dbReference>
<keyword evidence="3" id="KW-1185">Reference proteome</keyword>
<dbReference type="Pfam" id="PF14036">
    <property type="entry name" value="YlaH"/>
    <property type="match status" value="1"/>
</dbReference>
<accession>A0ABT4X2J0</accession>
<name>A0ABT4X2J0_9BACI</name>
<feature type="transmembrane region" description="Helical" evidence="1">
    <location>
        <begin position="54"/>
        <end position="73"/>
    </location>
</feature>
<protein>
    <submittedName>
        <fullName evidence="2">YlaH-like family protein</fullName>
    </submittedName>
</protein>